<dbReference type="SUPFAM" id="SSF55729">
    <property type="entry name" value="Acyl-CoA N-acyltransferases (Nat)"/>
    <property type="match status" value="1"/>
</dbReference>
<dbReference type="KEGG" id="smai:EXU30_13790"/>
<dbReference type="EMBL" id="CP036200">
    <property type="protein sequence ID" value="QBF83648.1"/>
    <property type="molecule type" value="Genomic_DNA"/>
</dbReference>
<accession>A0A411PJI4</accession>
<gene>
    <name evidence="1" type="ORF">EXU30_13790</name>
</gene>
<evidence type="ECO:0000313" key="1">
    <source>
        <dbReference type="EMBL" id="QBF83648.1"/>
    </source>
</evidence>
<proteinExistence type="predicted"/>
<organism evidence="1 2">
    <name type="scientific">Shewanella maritima</name>
    <dbReference type="NCBI Taxonomy" id="2520507"/>
    <lineage>
        <taxon>Bacteria</taxon>
        <taxon>Pseudomonadati</taxon>
        <taxon>Pseudomonadota</taxon>
        <taxon>Gammaproteobacteria</taxon>
        <taxon>Alteromonadales</taxon>
        <taxon>Shewanellaceae</taxon>
        <taxon>Shewanella</taxon>
    </lineage>
</organism>
<dbReference type="Gene3D" id="3.40.630.30">
    <property type="match status" value="1"/>
</dbReference>
<reference evidence="1 2" key="1">
    <citation type="submission" date="2019-02" db="EMBL/GenBank/DDBJ databases">
        <title>Shewanella sp. D4-2 isolated from Dokdo Island.</title>
        <authorList>
            <person name="Baek K."/>
        </authorList>
    </citation>
    <scope>NUCLEOTIDE SEQUENCE [LARGE SCALE GENOMIC DNA]</scope>
    <source>
        <strain evidence="1 2">D4-2</strain>
    </source>
</reference>
<dbReference type="GO" id="GO:0016740">
    <property type="term" value="F:transferase activity"/>
    <property type="evidence" value="ECO:0007669"/>
    <property type="project" value="UniProtKB-KW"/>
</dbReference>
<dbReference type="OrthoDB" id="5109343at2"/>
<evidence type="ECO:0000313" key="2">
    <source>
        <dbReference type="Proteomes" id="UP000291106"/>
    </source>
</evidence>
<protein>
    <submittedName>
        <fullName evidence="1">GNAT family N-acetyltransferase</fullName>
    </submittedName>
</protein>
<dbReference type="Proteomes" id="UP000291106">
    <property type="component" value="Chromosome"/>
</dbReference>
<name>A0A411PJI4_9GAMM</name>
<dbReference type="AlphaFoldDB" id="A0A411PJI4"/>
<keyword evidence="1" id="KW-0808">Transferase</keyword>
<dbReference type="InterPro" id="IPR016181">
    <property type="entry name" value="Acyl_CoA_acyltransferase"/>
</dbReference>
<sequence>MTYSNIHYRNAKTADIAQLLKLEQQHLNDELSQAGSMAANMMQGQALTKVQLTKLIDEHVIAIAELRGEIIGYVIAADWSFYTANEKQTKRSQSSIYQYISAKLPELSLDGRALTTNNSCQYGPIWVAPSVRGAGVFQKLVEYLCLQLTANYDYLVAYIAEDNERSFAAHTNKANMQVIDFISYQQSDYYLLARATNTEGEK</sequence>
<keyword evidence="2" id="KW-1185">Reference proteome</keyword>
<dbReference type="RefSeq" id="WP_130600971.1">
    <property type="nucleotide sequence ID" value="NZ_CP036200.1"/>
</dbReference>